<comment type="caution">
    <text evidence="1">The sequence shown here is derived from an EMBL/GenBank/DDBJ whole genome shotgun (WGS) entry which is preliminary data.</text>
</comment>
<proteinExistence type="predicted"/>
<evidence type="ECO:0008006" key="3">
    <source>
        <dbReference type="Google" id="ProtNLM"/>
    </source>
</evidence>
<organism evidence="1 2">
    <name type="scientific">Nostoc flagelliforme FACHB-838</name>
    <dbReference type="NCBI Taxonomy" id="2692904"/>
    <lineage>
        <taxon>Bacteria</taxon>
        <taxon>Bacillati</taxon>
        <taxon>Cyanobacteriota</taxon>
        <taxon>Cyanophyceae</taxon>
        <taxon>Nostocales</taxon>
        <taxon>Nostocaceae</taxon>
        <taxon>Nostoc</taxon>
    </lineage>
</organism>
<reference evidence="1 2" key="1">
    <citation type="journal article" date="2020" name="ISME J.">
        <title>Comparative genomics reveals insights into cyanobacterial evolution and habitat adaptation.</title>
        <authorList>
            <person name="Chen M.Y."/>
            <person name="Teng W.K."/>
            <person name="Zhao L."/>
            <person name="Hu C.X."/>
            <person name="Zhou Y.K."/>
            <person name="Han B.P."/>
            <person name="Song L.R."/>
            <person name="Shu W.S."/>
        </authorList>
    </citation>
    <scope>NUCLEOTIDE SEQUENCE [LARGE SCALE GENOMIC DNA]</scope>
    <source>
        <strain evidence="1 2">FACHB-838</strain>
    </source>
</reference>
<sequence length="136" mass="15948">MNKNNNVMKKKIQTLLRKALLQDAKMEYELFEYELKEHINYWYKGLKADQEELVFAVTENSGYVAMVLITKEKIIYVNEDAREKLAQLWQDSYKKNIERLLPMMADNLANNIISVNGVKISSGTQKPFFLEQKLLP</sequence>
<protein>
    <recommendedName>
        <fullName evidence="3">TPM domain-containing protein</fullName>
    </recommendedName>
</protein>
<dbReference type="Proteomes" id="UP000623440">
    <property type="component" value="Unassembled WGS sequence"/>
</dbReference>
<evidence type="ECO:0000313" key="2">
    <source>
        <dbReference type="Proteomes" id="UP000623440"/>
    </source>
</evidence>
<dbReference type="RefSeq" id="WP_190943959.1">
    <property type="nucleotide sequence ID" value="NZ_JACJSI010000094.1"/>
</dbReference>
<name>A0ABR8DVB4_9NOSO</name>
<keyword evidence="2" id="KW-1185">Reference proteome</keyword>
<evidence type="ECO:0000313" key="1">
    <source>
        <dbReference type="EMBL" id="MBD2533386.1"/>
    </source>
</evidence>
<dbReference type="EMBL" id="JACJSI010000094">
    <property type="protein sequence ID" value="MBD2533386.1"/>
    <property type="molecule type" value="Genomic_DNA"/>
</dbReference>
<accession>A0ABR8DVB4</accession>
<gene>
    <name evidence="1" type="ORF">H6G97_29025</name>
</gene>